<evidence type="ECO:0000256" key="1">
    <source>
        <dbReference type="ARBA" id="ARBA00004141"/>
    </source>
</evidence>
<evidence type="ECO:0000256" key="2">
    <source>
        <dbReference type="ARBA" id="ARBA00022692"/>
    </source>
</evidence>
<proteinExistence type="predicted"/>
<sequence length="549" mass="58798">MVDGDAGWSESTAAARRADVSTNPLASETLPMLGGRGGPSPSGDLDFRNDGSDGDSDGDGTGADKSRGSSFDGIVSSHTGSFAPPCGDVGAGDGARMGRTPTWNITLNSIMYMAVPLSMPATMAAAGWLWGAVWFTYCSVATYWTGLIIGRVFDAHPTLTTYPVMAAEGFAQLCMARTGGNLARAHGWRVFGRRLVLVMQFVTYYLDAVTQMIYVAQFFGQLLPGAKVCQWTWLVVVWGISVPLMQIPTFHASRWVIVPAAATTALSVAFFLGEVAAVHPWNCQPGPSYGGVTVRSSFVSLASFAYAFGGHGMFPEALREMKEPKRWPAVMTWTYAVMVPCYLVCMCLGYYAYGSFSQANINLNFPDNWVNTVSLTLQLLQCYYLIFYTNVAIVMGLEMDAGVDPTTTWAPPVRWAGGLSPVWVRLVLRTMFLGSQVVLALVFLGGSGDIILDVQALTGAVGMAAMTFSLPSMLALSLLPPGAMGGLERAWCHVNFWIGVGIAVVGVYGSVIDLTEDATWELGGACLLKYTYAPHDPADPCYISGILGT</sequence>
<keyword evidence="3" id="KW-0029">Amino-acid transport</keyword>
<feature type="domain" description="Amino acid transporter transmembrane" evidence="8">
    <location>
        <begin position="114"/>
        <end position="511"/>
    </location>
</feature>
<feature type="transmembrane region" description="Helical" evidence="7">
    <location>
        <begin position="373"/>
        <end position="397"/>
    </location>
</feature>
<comment type="subcellular location">
    <subcellularLocation>
        <location evidence="1">Membrane</location>
        <topology evidence="1">Multi-pass membrane protein</topology>
    </subcellularLocation>
</comment>
<feature type="region of interest" description="Disordered" evidence="6">
    <location>
        <begin position="1"/>
        <end position="70"/>
    </location>
</feature>
<dbReference type="AlphaFoldDB" id="A0A7S0T5Y1"/>
<protein>
    <recommendedName>
        <fullName evidence="8">Amino acid transporter transmembrane domain-containing protein</fullName>
    </recommendedName>
</protein>
<reference evidence="9" key="1">
    <citation type="submission" date="2021-01" db="EMBL/GenBank/DDBJ databases">
        <authorList>
            <person name="Corre E."/>
            <person name="Pelletier E."/>
            <person name="Niang G."/>
            <person name="Scheremetjew M."/>
            <person name="Finn R."/>
            <person name="Kale V."/>
            <person name="Holt S."/>
            <person name="Cochrane G."/>
            <person name="Meng A."/>
            <person name="Brown T."/>
            <person name="Cohen L."/>
        </authorList>
    </citation>
    <scope>NUCLEOTIDE SEQUENCE</scope>
    <source>
        <strain evidence="9">SL-175</strain>
    </source>
</reference>
<feature type="transmembrane region" description="Helical" evidence="7">
    <location>
        <begin position="105"/>
        <end position="128"/>
    </location>
</feature>
<evidence type="ECO:0000259" key="8">
    <source>
        <dbReference type="Pfam" id="PF01490"/>
    </source>
</evidence>
<gene>
    <name evidence="9" type="ORF">MANT1106_LOCUS22566</name>
</gene>
<organism evidence="9">
    <name type="scientific">Mantoniella antarctica</name>
    <dbReference type="NCBI Taxonomy" id="81844"/>
    <lineage>
        <taxon>Eukaryota</taxon>
        <taxon>Viridiplantae</taxon>
        <taxon>Chlorophyta</taxon>
        <taxon>Mamiellophyceae</taxon>
        <taxon>Mamiellales</taxon>
        <taxon>Mamiellaceae</taxon>
        <taxon>Mantoniella</taxon>
    </lineage>
</organism>
<dbReference type="GO" id="GO:0005774">
    <property type="term" value="C:vacuolar membrane"/>
    <property type="evidence" value="ECO:0007669"/>
    <property type="project" value="TreeGrafter"/>
</dbReference>
<dbReference type="Pfam" id="PF01490">
    <property type="entry name" value="Aa_trans"/>
    <property type="match status" value="1"/>
</dbReference>
<dbReference type="EMBL" id="HBFC01038014">
    <property type="protein sequence ID" value="CAD8723350.1"/>
    <property type="molecule type" value="Transcribed_RNA"/>
</dbReference>
<evidence type="ECO:0000256" key="6">
    <source>
        <dbReference type="SAM" id="MobiDB-lite"/>
    </source>
</evidence>
<keyword evidence="4 7" id="KW-1133">Transmembrane helix</keyword>
<dbReference type="GO" id="GO:0015179">
    <property type="term" value="F:L-amino acid transmembrane transporter activity"/>
    <property type="evidence" value="ECO:0007669"/>
    <property type="project" value="TreeGrafter"/>
</dbReference>
<dbReference type="InterPro" id="IPR013057">
    <property type="entry name" value="AA_transpt_TM"/>
</dbReference>
<feature type="transmembrane region" description="Helical" evidence="7">
    <location>
        <begin position="491"/>
        <end position="512"/>
    </location>
</feature>
<dbReference type="PANTHER" id="PTHR22950:SF349">
    <property type="entry name" value="AMINO ACID TRANSPORTER TRANSMEMBRANE DOMAIN-CONTAINING PROTEIN"/>
    <property type="match status" value="1"/>
</dbReference>
<evidence type="ECO:0000256" key="7">
    <source>
        <dbReference type="SAM" id="Phobius"/>
    </source>
</evidence>
<feature type="transmembrane region" description="Helical" evidence="7">
    <location>
        <begin position="255"/>
        <end position="278"/>
    </location>
</feature>
<name>A0A7S0T5Y1_9CHLO</name>
<keyword evidence="2 7" id="KW-0812">Transmembrane</keyword>
<feature type="transmembrane region" description="Helical" evidence="7">
    <location>
        <begin position="195"/>
        <end position="219"/>
    </location>
</feature>
<accession>A0A7S0T5Y1</accession>
<keyword evidence="3" id="KW-0813">Transport</keyword>
<feature type="transmembrane region" description="Helical" evidence="7">
    <location>
        <begin position="134"/>
        <end position="153"/>
    </location>
</feature>
<dbReference type="PANTHER" id="PTHR22950">
    <property type="entry name" value="AMINO ACID TRANSPORTER"/>
    <property type="match status" value="1"/>
</dbReference>
<evidence type="ECO:0000256" key="3">
    <source>
        <dbReference type="ARBA" id="ARBA00022970"/>
    </source>
</evidence>
<keyword evidence="5 7" id="KW-0472">Membrane</keyword>
<feature type="transmembrane region" description="Helical" evidence="7">
    <location>
        <begin position="298"/>
        <end position="318"/>
    </location>
</feature>
<feature type="transmembrane region" description="Helical" evidence="7">
    <location>
        <begin position="231"/>
        <end position="248"/>
    </location>
</feature>
<evidence type="ECO:0000313" key="9">
    <source>
        <dbReference type="EMBL" id="CAD8723350.1"/>
    </source>
</evidence>
<feature type="transmembrane region" description="Helical" evidence="7">
    <location>
        <begin position="330"/>
        <end position="353"/>
    </location>
</feature>
<feature type="transmembrane region" description="Helical" evidence="7">
    <location>
        <begin position="422"/>
        <end position="444"/>
    </location>
</feature>
<evidence type="ECO:0000256" key="4">
    <source>
        <dbReference type="ARBA" id="ARBA00022989"/>
    </source>
</evidence>
<evidence type="ECO:0000256" key="5">
    <source>
        <dbReference type="ARBA" id="ARBA00023136"/>
    </source>
</evidence>
<feature type="transmembrane region" description="Helical" evidence="7">
    <location>
        <begin position="456"/>
        <end position="479"/>
    </location>
</feature>